<accession>Q0UQ05</accession>
<dbReference type="EMBL" id="CH445333">
    <property type="protein sequence ID" value="EAT85990.1"/>
    <property type="molecule type" value="Genomic_DNA"/>
</dbReference>
<sequence length="48" mass="5220">MAPLKCRPKPAANAIDPIVSLPYTIATKGPRSLCKEHPYDLNASYVHA</sequence>
<dbReference type="AlphaFoldDB" id="Q0UQ05"/>
<dbReference type="RefSeq" id="XP_001796541.1">
    <property type="nucleotide sequence ID" value="XM_001796489.1"/>
</dbReference>
<proteinExistence type="predicted"/>
<organism evidence="1 2">
    <name type="scientific">Phaeosphaeria nodorum (strain SN15 / ATCC MYA-4574 / FGSC 10173)</name>
    <name type="common">Glume blotch fungus</name>
    <name type="synonym">Parastagonospora nodorum</name>
    <dbReference type="NCBI Taxonomy" id="321614"/>
    <lineage>
        <taxon>Eukaryota</taxon>
        <taxon>Fungi</taxon>
        <taxon>Dikarya</taxon>
        <taxon>Ascomycota</taxon>
        <taxon>Pezizomycotina</taxon>
        <taxon>Dothideomycetes</taxon>
        <taxon>Pleosporomycetidae</taxon>
        <taxon>Pleosporales</taxon>
        <taxon>Pleosporineae</taxon>
        <taxon>Phaeosphaeriaceae</taxon>
        <taxon>Parastagonospora</taxon>
    </lineage>
</organism>
<evidence type="ECO:0000313" key="1">
    <source>
        <dbReference type="EMBL" id="EAT85990.1"/>
    </source>
</evidence>
<gene>
    <name evidence="1" type="ORF">SNOG_06159</name>
</gene>
<reference evidence="2" key="1">
    <citation type="journal article" date="2007" name="Plant Cell">
        <title>Dothideomycete-plant interactions illuminated by genome sequencing and EST analysis of the wheat pathogen Stagonospora nodorum.</title>
        <authorList>
            <person name="Hane J.K."/>
            <person name="Lowe R.G."/>
            <person name="Solomon P.S."/>
            <person name="Tan K.C."/>
            <person name="Schoch C.L."/>
            <person name="Spatafora J.W."/>
            <person name="Crous P.W."/>
            <person name="Kodira C."/>
            <person name="Birren B.W."/>
            <person name="Galagan J.E."/>
            <person name="Torriani S.F."/>
            <person name="McDonald B.A."/>
            <person name="Oliver R.P."/>
        </authorList>
    </citation>
    <scope>NUCLEOTIDE SEQUENCE [LARGE SCALE GENOMIC DNA]</scope>
    <source>
        <strain evidence="2">SN15 / ATCC MYA-4574 / FGSC 10173</strain>
    </source>
</reference>
<protein>
    <submittedName>
        <fullName evidence="1">Uncharacterized protein</fullName>
    </submittedName>
</protein>
<dbReference type="KEGG" id="pno:SNOG_06159"/>
<evidence type="ECO:0000313" key="2">
    <source>
        <dbReference type="Proteomes" id="UP000001055"/>
    </source>
</evidence>
<dbReference type="HOGENOM" id="CLU_3160195_0_0_1"/>
<name>Q0UQ05_PHANO</name>
<dbReference type="InParanoid" id="Q0UQ05"/>
<dbReference type="GeneID" id="5973420"/>
<dbReference type="Proteomes" id="UP000001055">
    <property type="component" value="Unassembled WGS sequence"/>
</dbReference>